<dbReference type="PATRIC" id="fig|1337887.3.peg.778"/>
<dbReference type="Proteomes" id="UP000016842">
    <property type="component" value="Unassembled WGS sequence"/>
</dbReference>
<dbReference type="EMBL" id="ASXJ01000036">
    <property type="protein sequence ID" value="ERM03163.1"/>
    <property type="molecule type" value="Genomic_DNA"/>
</dbReference>
<protein>
    <recommendedName>
        <fullName evidence="4">Phage portal protein</fullName>
    </recommendedName>
</protein>
<gene>
    <name evidence="2" type="ORF">Q644_12840</name>
</gene>
<keyword evidence="1" id="KW-0732">Signal</keyword>
<sequence length="156" mass="17103">MQRTLDRIGQFSRAAAFAAAVLPLTLVSLPASAADYLAPPAPAGVADAGACSQQSVLRSVVSDFGYQVRHVPNLPQVGISAMSDVQLTRYEPKTNPAQIERTYCKATAVLSDGQYRSVWYMVEEGQGFASMGRNVEFCVDGFDRWYVYDARCRVLR</sequence>
<comment type="caution">
    <text evidence="2">The sequence shown here is derived from an EMBL/GenBank/DDBJ whole genome shotgun (WGS) entry which is preliminary data.</text>
</comment>
<accession>U4VDG5</accession>
<feature type="chain" id="PRO_5004656949" description="Phage portal protein" evidence="1">
    <location>
        <begin position="34"/>
        <end position="156"/>
    </location>
</feature>
<feature type="signal peptide" evidence="1">
    <location>
        <begin position="1"/>
        <end position="33"/>
    </location>
</feature>
<reference evidence="2 3" key="1">
    <citation type="journal article" date="2014" name="FEMS Microbiol. Lett.">
        <title>Genome sequencing analysis reveals virulence-related gene content of Ochrobactrum intermedium strain 229E, a urease-positive strain isolated from the human gastric niche.</title>
        <authorList>
            <person name="Kulkarni G.J."/>
            <person name="Shetty S."/>
            <person name="Dharne M.S."/>
            <person name="Shouche Y.S."/>
        </authorList>
    </citation>
    <scope>NUCLEOTIDE SEQUENCE [LARGE SCALE GENOMIC DNA]</scope>
    <source>
        <strain evidence="2 3">229E</strain>
    </source>
</reference>
<name>U4VDG5_9HYPH</name>
<evidence type="ECO:0000313" key="3">
    <source>
        <dbReference type="Proteomes" id="UP000016842"/>
    </source>
</evidence>
<organism evidence="2 3">
    <name type="scientific">Brucella intermedia 229E</name>
    <dbReference type="NCBI Taxonomy" id="1337887"/>
    <lineage>
        <taxon>Bacteria</taxon>
        <taxon>Pseudomonadati</taxon>
        <taxon>Pseudomonadota</taxon>
        <taxon>Alphaproteobacteria</taxon>
        <taxon>Hyphomicrobiales</taxon>
        <taxon>Brucellaceae</taxon>
        <taxon>Brucella/Ochrobactrum group</taxon>
        <taxon>Brucella</taxon>
    </lineage>
</organism>
<evidence type="ECO:0000313" key="2">
    <source>
        <dbReference type="EMBL" id="ERM03163.1"/>
    </source>
</evidence>
<evidence type="ECO:0008006" key="4">
    <source>
        <dbReference type="Google" id="ProtNLM"/>
    </source>
</evidence>
<dbReference type="AlphaFoldDB" id="U4VDG5"/>
<proteinExistence type="predicted"/>
<evidence type="ECO:0000256" key="1">
    <source>
        <dbReference type="SAM" id="SignalP"/>
    </source>
</evidence>